<reference evidence="1 2" key="2">
    <citation type="journal article" date="2014" name="Genome Announc.">
        <title>Complete Genome Sequence of Methanoregula formicica SMSPT, a Mesophilic Hydrogenotrophic Methanogen Isolated from a Methanogenic Upflow Anaerobic Sludge Blanket Reactor.</title>
        <authorList>
            <person name="Yamamoto K."/>
            <person name="Tamaki H."/>
            <person name="Cadillo-Quiroz H."/>
            <person name="Imachi H."/>
            <person name="Kyrpides N."/>
            <person name="Woyke T."/>
            <person name="Goodwin L."/>
            <person name="Zinder S.H."/>
            <person name="Kamagata Y."/>
            <person name="Liu W.T."/>
        </authorList>
    </citation>
    <scope>NUCLEOTIDE SEQUENCE [LARGE SCALE GENOMIC DNA]</scope>
    <source>
        <strain evidence="2">DSM 22288 / NBRC 105244 / SMSP</strain>
    </source>
</reference>
<dbReference type="EMBL" id="CP003167">
    <property type="protein sequence ID" value="AGB02790.1"/>
    <property type="molecule type" value="Genomic_DNA"/>
</dbReference>
<dbReference type="HOGENOM" id="CLU_2447665_0_0_2"/>
<dbReference type="InParanoid" id="L0HFL1"/>
<keyword evidence="2" id="KW-1185">Reference proteome</keyword>
<evidence type="ECO:0000313" key="1">
    <source>
        <dbReference type="EMBL" id="AGB02790.1"/>
    </source>
</evidence>
<dbReference type="RefSeq" id="WP_015285753.1">
    <property type="nucleotide sequence ID" value="NC_019943.1"/>
</dbReference>
<accession>L0HFL1</accession>
<name>L0HFL1_METFS</name>
<dbReference type="AlphaFoldDB" id="L0HFL1"/>
<sequence>MQKMVAMASRRYITNENPVREVNLQSAKLFKSDLEFLQARKIPVRTALREALHEHVKKIQSRGLPAMTAEQRAAFILNGKVPAGDAPRE</sequence>
<protein>
    <submittedName>
        <fullName evidence="1">Uncharacterized protein</fullName>
    </submittedName>
</protein>
<dbReference type="KEGG" id="mfo:Metfor_1767"/>
<dbReference type="GeneID" id="14308156"/>
<dbReference type="Proteomes" id="UP000010824">
    <property type="component" value="Chromosome"/>
</dbReference>
<gene>
    <name evidence="1" type="ordered locus">Metfor_1767</name>
</gene>
<organism evidence="1 2">
    <name type="scientific">Methanoregula formicica (strain DSM 22288 / NBRC 105244 / SMSP)</name>
    <dbReference type="NCBI Taxonomy" id="593750"/>
    <lineage>
        <taxon>Archaea</taxon>
        <taxon>Methanobacteriati</taxon>
        <taxon>Methanobacteriota</taxon>
        <taxon>Stenosarchaea group</taxon>
        <taxon>Methanomicrobia</taxon>
        <taxon>Methanomicrobiales</taxon>
        <taxon>Methanoregulaceae</taxon>
        <taxon>Methanoregula</taxon>
    </lineage>
</organism>
<evidence type="ECO:0000313" key="2">
    <source>
        <dbReference type="Proteomes" id="UP000010824"/>
    </source>
</evidence>
<dbReference type="STRING" id="593750.Metfor_1767"/>
<proteinExistence type="predicted"/>
<reference evidence="2" key="1">
    <citation type="submission" date="2011-12" db="EMBL/GenBank/DDBJ databases">
        <title>Complete sequence of Methanoregula formicicum SMSP.</title>
        <authorList>
            <person name="Lucas S."/>
            <person name="Han J."/>
            <person name="Lapidus A."/>
            <person name="Cheng J.-F."/>
            <person name="Goodwin L."/>
            <person name="Pitluck S."/>
            <person name="Peters L."/>
            <person name="Ovchinnikova G."/>
            <person name="Teshima H."/>
            <person name="Detter J.C."/>
            <person name="Han C."/>
            <person name="Tapia R."/>
            <person name="Land M."/>
            <person name="Hauser L."/>
            <person name="Kyrpides N."/>
            <person name="Ivanova N."/>
            <person name="Pagani I."/>
            <person name="Imachi H."/>
            <person name="Tamaki H."/>
            <person name="Sekiguchi Y."/>
            <person name="Kamagata Y."/>
            <person name="Cadillo-Quiroz H."/>
            <person name="Zinder S."/>
            <person name="Liu W.-T."/>
            <person name="Woyke T."/>
        </authorList>
    </citation>
    <scope>NUCLEOTIDE SEQUENCE [LARGE SCALE GENOMIC DNA]</scope>
    <source>
        <strain evidence="2">DSM 22288 / NBRC 105244 / SMSP</strain>
    </source>
</reference>